<gene>
    <name evidence="1" type="ORF">LL253_14025</name>
</gene>
<accession>A0ABS8H5J1</accession>
<dbReference type="Proteomes" id="UP001198830">
    <property type="component" value="Unassembled WGS sequence"/>
</dbReference>
<proteinExistence type="predicted"/>
<name>A0ABS8H5J1_9SPHN</name>
<evidence type="ECO:0000313" key="2">
    <source>
        <dbReference type="Proteomes" id="UP001198830"/>
    </source>
</evidence>
<reference evidence="1 2" key="1">
    <citation type="submission" date="2021-10" db="EMBL/GenBank/DDBJ databases">
        <title>The diversity and Nitrogen Metabolism of Culturable Nitrate-Utilizing Bacteria Within the Oxygen Minimum Zone of the Changjiang (Yangtze River)Estuary.</title>
        <authorList>
            <person name="Zhang D."/>
            <person name="Zheng J."/>
            <person name="Liu S."/>
            <person name="He W."/>
        </authorList>
    </citation>
    <scope>NUCLEOTIDE SEQUENCE [LARGE SCALE GENOMIC DNA]</scope>
    <source>
        <strain evidence="1 2">FXH275-2</strain>
    </source>
</reference>
<comment type="caution">
    <text evidence="1">The sequence shown here is derived from an EMBL/GenBank/DDBJ whole genome shotgun (WGS) entry which is preliminary data.</text>
</comment>
<dbReference type="PROSITE" id="PS51257">
    <property type="entry name" value="PROKAR_LIPOPROTEIN"/>
    <property type="match status" value="1"/>
</dbReference>
<keyword evidence="2" id="KW-1185">Reference proteome</keyword>
<organism evidence="1 2">
    <name type="scientific">Sphingobium soli</name>
    <dbReference type="NCBI Taxonomy" id="1591116"/>
    <lineage>
        <taxon>Bacteria</taxon>
        <taxon>Pseudomonadati</taxon>
        <taxon>Pseudomonadota</taxon>
        <taxon>Alphaproteobacteria</taxon>
        <taxon>Sphingomonadales</taxon>
        <taxon>Sphingomonadaceae</taxon>
        <taxon>Sphingobium</taxon>
    </lineage>
</organism>
<evidence type="ECO:0000313" key="1">
    <source>
        <dbReference type="EMBL" id="MCC4233800.1"/>
    </source>
</evidence>
<dbReference type="EMBL" id="JAJGNP010000012">
    <property type="protein sequence ID" value="MCC4233800.1"/>
    <property type="molecule type" value="Genomic_DNA"/>
</dbReference>
<dbReference type="RefSeq" id="WP_228227578.1">
    <property type="nucleotide sequence ID" value="NZ_JAJGNP010000012.1"/>
</dbReference>
<protein>
    <submittedName>
        <fullName evidence="1">Uncharacterized protein</fullName>
    </submittedName>
</protein>
<sequence length="151" mass="16301">MADQVARIERAAIFLANGMATGGCPDACGRRRDAMPARLIGNGLRELDLFLTDLIVEADRLDRLGAAAGADPGIHPQRRIFSAAEAWRRFAPRLGLPVEVRERLRQMRAAQNRHCFGAWRDAGSGPALQHACADYARLAGDVLAAARSKAG</sequence>